<reference evidence="1 2" key="1">
    <citation type="submission" date="2014-03" db="EMBL/GenBank/DDBJ databases">
        <title>Draft Genome of Photorhabdus luminescens BA1, an Egyptian Isolate.</title>
        <authorList>
            <person name="Ghazal S."/>
            <person name="Hurst S.G.IV."/>
            <person name="Morris K."/>
            <person name="Thomas K."/>
            <person name="Tisa L.S."/>
        </authorList>
    </citation>
    <scope>NUCLEOTIDE SEQUENCE [LARGE SCALE GENOMIC DNA]</scope>
    <source>
        <strain evidence="1 2">BA1</strain>
    </source>
</reference>
<dbReference type="Proteomes" id="UP000023464">
    <property type="component" value="Unassembled WGS sequence"/>
</dbReference>
<dbReference type="AlphaFoldDB" id="A0A022PNP8"/>
<keyword evidence="2" id="KW-1185">Reference proteome</keyword>
<comment type="caution">
    <text evidence="1">The sequence shown here is derived from an EMBL/GenBank/DDBJ whole genome shotgun (WGS) entry which is preliminary data.</text>
</comment>
<organism evidence="1 2">
    <name type="scientific">Photorhabdus aegyptia</name>
    <dbReference type="NCBI Taxonomy" id="2805098"/>
    <lineage>
        <taxon>Bacteria</taxon>
        <taxon>Pseudomonadati</taxon>
        <taxon>Pseudomonadota</taxon>
        <taxon>Gammaproteobacteria</taxon>
        <taxon>Enterobacterales</taxon>
        <taxon>Morganellaceae</taxon>
        <taxon>Photorhabdus</taxon>
    </lineage>
</organism>
<protein>
    <submittedName>
        <fullName evidence="1">Uncharacterized protein</fullName>
    </submittedName>
</protein>
<dbReference type="RefSeq" id="WP_036775618.1">
    <property type="nucleotide sequence ID" value="NZ_CAWLTM010000112.1"/>
</dbReference>
<evidence type="ECO:0000313" key="1">
    <source>
        <dbReference type="EMBL" id="EYU17049.1"/>
    </source>
</evidence>
<sequence>MAPNLIGSYSKDLSRKPSCVSENIIDEFHHLSLEDDLLKIIEYALVGSEYHYYSEIVYMGCSTANFYSEYAEHLRECGYSSERIINELLSLDMHEESEDTLIGRIAYNDFNFVDKGITKTGKQIRAIEVSEDFRRSGLARSVYNILLLKHGHIICDNIQSLAGGALWASGIIKLGDVRIYDVIKKQFIDVLTPYGIGVNGIIPWSALDLPVSELSKWDPRPLSPESCHHIVNIISKDSHS</sequence>
<proteinExistence type="predicted"/>
<evidence type="ECO:0000313" key="2">
    <source>
        <dbReference type="Proteomes" id="UP000023464"/>
    </source>
</evidence>
<name>A0A022PNP8_9GAMM</name>
<accession>A0A022PNP8</accession>
<gene>
    <name evidence="1" type="ORF">BA1DRAFT_00338</name>
</gene>
<dbReference type="PATRIC" id="fig|1393736.3.peg.345"/>
<dbReference type="EMBL" id="JFGV01000003">
    <property type="protein sequence ID" value="EYU17049.1"/>
    <property type="molecule type" value="Genomic_DNA"/>
</dbReference>